<evidence type="ECO:0000256" key="2">
    <source>
        <dbReference type="ARBA" id="ARBA00023002"/>
    </source>
</evidence>
<gene>
    <name evidence="5" type="ORF">MUB52_23630</name>
</gene>
<dbReference type="Proteomes" id="UP001208690">
    <property type="component" value="Unassembled WGS sequence"/>
</dbReference>
<evidence type="ECO:0000256" key="1">
    <source>
        <dbReference type="ARBA" id="ARBA00007637"/>
    </source>
</evidence>
<accession>A0ABT3BLJ5</accession>
<dbReference type="PANTHER" id="PTHR43103">
    <property type="entry name" value="NUCLEOSIDE-DIPHOSPHATE-SUGAR EPIMERASE"/>
    <property type="match status" value="1"/>
</dbReference>
<sequence length="243" mass="26467">MQKVLVTGSSGRIGEAFVTEHQDRYEFVLSDVREPARPIEGPHRFVQADLSDPSTADALCLGVDAVVHLAGIPDPDAEFDDLLHANILATTYLIDATWKAGCRRFIYASSAQTIEGYPVDRQVVPGMGVAPANLYGVSKCYGEALCSLYATQHGMSCVSLRIGAFEPSDGPPLETMRDLSAWLSRDDATHLIDRAIQAEISGHFIAHGISNNRFKRLDLTETRRVLGYAPKDDAFSTFPLPSG</sequence>
<comment type="similarity">
    <text evidence="1">Belongs to the NAD(P)-dependent epimerase/dehydratase family.</text>
</comment>
<dbReference type="InterPro" id="IPR001509">
    <property type="entry name" value="Epimerase_deHydtase"/>
</dbReference>
<evidence type="ECO:0000313" key="5">
    <source>
        <dbReference type="EMBL" id="MCV3274430.1"/>
    </source>
</evidence>
<organism evidence="5 6">
    <name type="scientific">Roseobacter sinensis</name>
    <dbReference type="NCBI Taxonomy" id="2931391"/>
    <lineage>
        <taxon>Bacteria</taxon>
        <taxon>Pseudomonadati</taxon>
        <taxon>Pseudomonadota</taxon>
        <taxon>Alphaproteobacteria</taxon>
        <taxon>Rhodobacterales</taxon>
        <taxon>Roseobacteraceae</taxon>
        <taxon>Roseobacter</taxon>
    </lineage>
</organism>
<keyword evidence="6" id="KW-1185">Reference proteome</keyword>
<name>A0ABT3BLJ5_9RHOB</name>
<dbReference type="InterPro" id="IPR036291">
    <property type="entry name" value="NAD(P)-bd_dom_sf"/>
</dbReference>
<protein>
    <submittedName>
        <fullName evidence="5">NAD(P)-dependent oxidoreductase</fullName>
    </submittedName>
</protein>
<feature type="domain" description="NAD-dependent epimerase/dehydratase" evidence="4">
    <location>
        <begin position="4"/>
        <end position="163"/>
    </location>
</feature>
<dbReference type="RefSeq" id="WP_263846634.1">
    <property type="nucleotide sequence ID" value="NZ_JALIEB010000047.1"/>
</dbReference>
<proteinExistence type="inferred from homology"/>
<dbReference type="SUPFAM" id="SSF51735">
    <property type="entry name" value="NAD(P)-binding Rossmann-fold domains"/>
    <property type="match status" value="1"/>
</dbReference>
<keyword evidence="2" id="KW-0560">Oxidoreductase</keyword>
<evidence type="ECO:0000259" key="4">
    <source>
        <dbReference type="Pfam" id="PF01370"/>
    </source>
</evidence>
<dbReference type="Gene3D" id="3.40.50.720">
    <property type="entry name" value="NAD(P)-binding Rossmann-like Domain"/>
    <property type="match status" value="1"/>
</dbReference>
<dbReference type="Pfam" id="PF01370">
    <property type="entry name" value="Epimerase"/>
    <property type="match status" value="1"/>
</dbReference>
<dbReference type="EMBL" id="JALIEB010000047">
    <property type="protein sequence ID" value="MCV3274430.1"/>
    <property type="molecule type" value="Genomic_DNA"/>
</dbReference>
<evidence type="ECO:0000313" key="6">
    <source>
        <dbReference type="Proteomes" id="UP001208690"/>
    </source>
</evidence>
<evidence type="ECO:0000256" key="3">
    <source>
        <dbReference type="ARBA" id="ARBA00023027"/>
    </source>
</evidence>
<dbReference type="PANTHER" id="PTHR43103:SF5">
    <property type="entry name" value="4-EPIMERASE, PUTATIVE (AFU_ORTHOLOGUE AFUA_7G00360)-RELATED"/>
    <property type="match status" value="1"/>
</dbReference>
<reference evidence="5 6" key="1">
    <citation type="submission" date="2022-04" db="EMBL/GenBank/DDBJ databases">
        <title>Roseobacter sp. WL0113 is a bacterium isolated from neritic sediment.</title>
        <authorList>
            <person name="Wang L."/>
            <person name="He W."/>
            <person name="Zhang D.-F."/>
        </authorList>
    </citation>
    <scope>NUCLEOTIDE SEQUENCE [LARGE SCALE GENOMIC DNA]</scope>
    <source>
        <strain evidence="5 6">WL0113</strain>
    </source>
</reference>
<keyword evidence="3" id="KW-0520">NAD</keyword>
<comment type="caution">
    <text evidence="5">The sequence shown here is derived from an EMBL/GenBank/DDBJ whole genome shotgun (WGS) entry which is preliminary data.</text>
</comment>